<dbReference type="PANTHER" id="PTHR15071:SF0">
    <property type="entry name" value="MANNOSE 6-PHOSPHATE RECEPTOR-LIKE PROTEIN 1"/>
    <property type="match status" value="1"/>
</dbReference>
<dbReference type="GO" id="GO:0007041">
    <property type="term" value="P:lysosomal transport"/>
    <property type="evidence" value="ECO:0007669"/>
    <property type="project" value="InterPro"/>
</dbReference>
<dbReference type="GO" id="GO:0005537">
    <property type="term" value="F:D-mannose binding"/>
    <property type="evidence" value="ECO:0007669"/>
    <property type="project" value="InterPro"/>
</dbReference>
<dbReference type="GO" id="GO:0000139">
    <property type="term" value="C:Golgi membrane"/>
    <property type="evidence" value="ECO:0007669"/>
    <property type="project" value="UniProtKB-SubCell"/>
</dbReference>
<dbReference type="InterPro" id="IPR009011">
    <property type="entry name" value="Man6P_isomerase_rcpt-bd_dom_sf"/>
</dbReference>
<name>A0A087USS0_STEMI</name>
<keyword evidence="4" id="KW-0732">Signal</keyword>
<sequence length="343" mass="38846">MVQDPFSHLIYDLSLLSAYEDSWVPVANKEMGIYLSVCRPLAEPLICDSNATACMVEKVGENEKAVISNLGQSSSLPVLEGPGHLILKYTNGNICTAYDKNVTHSTTIHFICAEDKMRQNYLQYLSKVDACEYVFLWSTKAACPTGIVQSFESCQLTDPDSGFTFDLTSLWKANEPYTVKVDFNTTYQLNVCGEVVSGCLSSGGKQQSKRVSVCRTDLKGKFMHNIAVSNSYFLSYSIGRDLSISYKPDEVHGREVIIKFPCNKTTADLNPKLITNDYKNDQLIFEMKTSFTCIPSHFDCNVIDQYGNEYDLNPLTKYRKRNWEAIDNRPSYSHLRYHINFCR</sequence>
<dbReference type="SUPFAM" id="SSF50911">
    <property type="entry name" value="Mannose 6-phosphate receptor domain"/>
    <property type="match status" value="3"/>
</dbReference>
<feature type="domain" description="MRH" evidence="8">
    <location>
        <begin position="152"/>
        <end position="295"/>
    </location>
</feature>
<dbReference type="InterPro" id="IPR044865">
    <property type="entry name" value="MRH_dom"/>
</dbReference>
<dbReference type="AlphaFoldDB" id="A0A087USS0"/>
<comment type="subcellular location">
    <subcellularLocation>
        <location evidence="1">Endomembrane system</location>
    </subcellularLocation>
</comment>
<organism evidence="9 10">
    <name type="scientific">Stegodyphus mimosarum</name>
    <name type="common">African social velvet spider</name>
    <dbReference type="NCBI Taxonomy" id="407821"/>
    <lineage>
        <taxon>Eukaryota</taxon>
        <taxon>Metazoa</taxon>
        <taxon>Ecdysozoa</taxon>
        <taxon>Arthropoda</taxon>
        <taxon>Chelicerata</taxon>
        <taxon>Arachnida</taxon>
        <taxon>Araneae</taxon>
        <taxon>Araneomorphae</taxon>
        <taxon>Entelegynae</taxon>
        <taxon>Eresoidea</taxon>
        <taxon>Eresidae</taxon>
        <taxon>Stegodyphus</taxon>
    </lineage>
</organism>
<keyword evidence="6" id="KW-0472">Membrane</keyword>
<evidence type="ECO:0000256" key="5">
    <source>
        <dbReference type="ARBA" id="ARBA00022989"/>
    </source>
</evidence>
<dbReference type="Gene3D" id="2.70.130.10">
    <property type="entry name" value="Mannose-6-phosphate receptor binding domain"/>
    <property type="match status" value="3"/>
</dbReference>
<gene>
    <name evidence="9" type="ORF">X975_21951</name>
</gene>
<dbReference type="InterPro" id="IPR000479">
    <property type="entry name" value="CIMR_rpt"/>
</dbReference>
<evidence type="ECO:0000256" key="6">
    <source>
        <dbReference type="ARBA" id="ARBA00023136"/>
    </source>
</evidence>
<evidence type="ECO:0000256" key="4">
    <source>
        <dbReference type="ARBA" id="ARBA00022729"/>
    </source>
</evidence>
<evidence type="ECO:0000259" key="8">
    <source>
        <dbReference type="PROSITE" id="PS51914"/>
    </source>
</evidence>
<evidence type="ECO:0000256" key="1">
    <source>
        <dbReference type="ARBA" id="ARBA00004308"/>
    </source>
</evidence>
<keyword evidence="9" id="KW-0675">Receptor</keyword>
<reference evidence="9 10" key="1">
    <citation type="submission" date="2013-11" db="EMBL/GenBank/DDBJ databases">
        <title>Genome sequencing of Stegodyphus mimosarum.</title>
        <authorList>
            <person name="Bechsgaard J."/>
        </authorList>
    </citation>
    <scope>NUCLEOTIDE SEQUENCE [LARGE SCALE GENOMIC DNA]</scope>
</reference>
<keyword evidence="5" id="KW-1133">Transmembrane helix</keyword>
<evidence type="ECO:0000313" key="9">
    <source>
        <dbReference type="EMBL" id="KFM80409.1"/>
    </source>
</evidence>
<evidence type="ECO:0000256" key="2">
    <source>
        <dbReference type="ARBA" id="ARBA00022448"/>
    </source>
</evidence>
<evidence type="ECO:0000256" key="7">
    <source>
        <dbReference type="ARBA" id="ARBA00023157"/>
    </source>
</evidence>
<feature type="non-terminal residue" evidence="9">
    <location>
        <position position="343"/>
    </location>
</feature>
<feature type="domain" description="MRH" evidence="8">
    <location>
        <begin position="4"/>
        <end position="145"/>
    </location>
</feature>
<evidence type="ECO:0000256" key="3">
    <source>
        <dbReference type="ARBA" id="ARBA00022692"/>
    </source>
</evidence>
<dbReference type="Proteomes" id="UP000054359">
    <property type="component" value="Unassembled WGS sequence"/>
</dbReference>
<dbReference type="STRING" id="407821.A0A087USS0"/>
<dbReference type="PROSITE" id="PS51914">
    <property type="entry name" value="MRH"/>
    <property type="match status" value="2"/>
</dbReference>
<keyword evidence="7" id="KW-1015">Disulfide bond</keyword>
<dbReference type="GO" id="GO:0038023">
    <property type="term" value="F:signaling receptor activity"/>
    <property type="evidence" value="ECO:0007669"/>
    <property type="project" value="InterPro"/>
</dbReference>
<accession>A0A087USS0</accession>
<evidence type="ECO:0000313" key="10">
    <source>
        <dbReference type="Proteomes" id="UP000054359"/>
    </source>
</evidence>
<protein>
    <submittedName>
        <fullName evidence="9">Cation-independent mannose-6-phosphate receptor</fullName>
    </submittedName>
</protein>
<keyword evidence="10" id="KW-1185">Reference proteome</keyword>
<dbReference type="Pfam" id="PF00878">
    <property type="entry name" value="CIMR"/>
    <property type="match status" value="3"/>
</dbReference>
<dbReference type="EMBL" id="KK121404">
    <property type="protein sequence ID" value="KFM80409.1"/>
    <property type="molecule type" value="Genomic_DNA"/>
</dbReference>
<keyword evidence="3" id="KW-0812">Transmembrane</keyword>
<proteinExistence type="predicted"/>
<keyword evidence="2" id="KW-0813">Transport</keyword>
<dbReference type="SMART" id="SM01404">
    <property type="entry name" value="CIMR"/>
    <property type="match status" value="1"/>
</dbReference>
<dbReference type="PANTHER" id="PTHR15071">
    <property type="entry name" value="MANNOSE-6-PHOSPHATE RECEPTOR FAMILY MEMBER"/>
    <property type="match status" value="1"/>
</dbReference>
<dbReference type="OrthoDB" id="6512183at2759"/>
<dbReference type="GO" id="GO:0010008">
    <property type="term" value="C:endosome membrane"/>
    <property type="evidence" value="ECO:0007669"/>
    <property type="project" value="UniProtKB-SubCell"/>
</dbReference>